<organism evidence="4 5">
    <name type="scientific">Auraticoccus monumenti</name>
    <dbReference type="NCBI Taxonomy" id="675864"/>
    <lineage>
        <taxon>Bacteria</taxon>
        <taxon>Bacillati</taxon>
        <taxon>Actinomycetota</taxon>
        <taxon>Actinomycetes</taxon>
        <taxon>Propionibacteriales</taxon>
        <taxon>Propionibacteriaceae</taxon>
        <taxon>Auraticoccus</taxon>
    </lineage>
</organism>
<evidence type="ECO:0000313" key="4">
    <source>
        <dbReference type="EMBL" id="SDD15131.1"/>
    </source>
</evidence>
<feature type="compositionally biased region" description="Low complexity" evidence="1">
    <location>
        <begin position="191"/>
        <end position="210"/>
    </location>
</feature>
<feature type="domain" description="YncI copper-binding" evidence="3">
    <location>
        <begin position="32"/>
        <end position="179"/>
    </location>
</feature>
<feature type="region of interest" description="Disordered" evidence="1">
    <location>
        <begin position="185"/>
        <end position="210"/>
    </location>
</feature>
<sequence>MSSTTRRAGAGSLLVVAGLALWAVPALPASAHVTVTPTDAAAGTSAVLQFSFSHGCEGSPTTGLTFEVPEGVNTVSPELQPGWEVDKVMAQLEEPVTDSHGNELTERVDQVVFTAGAPVPDGYRETVTLQLTLPEDAAGTALAFPVVQTCAEDETAWVQVAADGQDPHDLDSPAPVVEVAAAGDEHGDHAGTGSDEAAAEQTDAAPTQAAATADGLGTGLGAAGLVAGLAGLATGVTALVRSSKRGA</sequence>
<dbReference type="EMBL" id="LT629688">
    <property type="protein sequence ID" value="SDD15131.1"/>
    <property type="molecule type" value="Genomic_DNA"/>
</dbReference>
<protein>
    <submittedName>
        <fullName evidence="4">Uncharacterized protein YcnI</fullName>
    </submittedName>
</protein>
<dbReference type="Gene3D" id="2.60.40.2230">
    <property type="entry name" value="Uncharacterised protein YcnI-like PF07987, DUF1775"/>
    <property type="match status" value="1"/>
</dbReference>
<dbReference type="InterPro" id="IPR038507">
    <property type="entry name" value="YcnI-like_sf"/>
</dbReference>
<dbReference type="Pfam" id="PF07987">
    <property type="entry name" value="DUF1775"/>
    <property type="match status" value="1"/>
</dbReference>
<accession>A0A1G6SEN5</accession>
<evidence type="ECO:0000256" key="1">
    <source>
        <dbReference type="SAM" id="MobiDB-lite"/>
    </source>
</evidence>
<dbReference type="AlphaFoldDB" id="A0A1G6SEN5"/>
<dbReference type="InterPro" id="IPR012533">
    <property type="entry name" value="YcnI-copper_dom"/>
</dbReference>
<keyword evidence="2" id="KW-0732">Signal</keyword>
<evidence type="ECO:0000259" key="3">
    <source>
        <dbReference type="Pfam" id="PF07987"/>
    </source>
</evidence>
<name>A0A1G6SEN5_9ACTN</name>
<proteinExistence type="predicted"/>
<dbReference type="RefSeq" id="WP_090589947.1">
    <property type="nucleotide sequence ID" value="NZ_LT629688.1"/>
</dbReference>
<evidence type="ECO:0000256" key="2">
    <source>
        <dbReference type="SAM" id="SignalP"/>
    </source>
</evidence>
<evidence type="ECO:0000313" key="5">
    <source>
        <dbReference type="Proteomes" id="UP000198546"/>
    </source>
</evidence>
<dbReference type="CDD" id="cd08545">
    <property type="entry name" value="YcnI_like"/>
    <property type="match status" value="1"/>
</dbReference>
<dbReference type="STRING" id="675864.SAMN04489747_0301"/>
<gene>
    <name evidence="4" type="ORF">SAMN04489747_0301</name>
</gene>
<reference evidence="4 5" key="1">
    <citation type="submission" date="2016-10" db="EMBL/GenBank/DDBJ databases">
        <authorList>
            <person name="de Groot N.N."/>
        </authorList>
    </citation>
    <scope>NUCLEOTIDE SEQUENCE [LARGE SCALE GENOMIC DNA]</scope>
    <source>
        <strain evidence="4 5">MON 2.2</strain>
    </source>
</reference>
<keyword evidence="5" id="KW-1185">Reference proteome</keyword>
<feature type="chain" id="PRO_5009240239" evidence="2">
    <location>
        <begin position="32"/>
        <end position="247"/>
    </location>
</feature>
<dbReference type="OrthoDB" id="9810871at2"/>
<dbReference type="Proteomes" id="UP000198546">
    <property type="component" value="Chromosome i"/>
</dbReference>
<feature type="signal peptide" evidence="2">
    <location>
        <begin position="1"/>
        <end position="31"/>
    </location>
</feature>